<organism evidence="1 2">
    <name type="scientific">Pseudooceanicola nanhaiensis</name>
    <dbReference type="NCBI Taxonomy" id="375761"/>
    <lineage>
        <taxon>Bacteria</taxon>
        <taxon>Pseudomonadati</taxon>
        <taxon>Pseudomonadota</taxon>
        <taxon>Alphaproteobacteria</taxon>
        <taxon>Rhodobacterales</taxon>
        <taxon>Paracoccaceae</taxon>
        <taxon>Pseudooceanicola</taxon>
    </lineage>
</organism>
<comment type="caution">
    <text evidence="1">The sequence shown here is derived from an EMBL/GenBank/DDBJ whole genome shotgun (WGS) entry which is preliminary data.</text>
</comment>
<evidence type="ECO:0000313" key="1">
    <source>
        <dbReference type="EMBL" id="GGM16063.1"/>
    </source>
</evidence>
<name>A0A917TBE2_9RHOB</name>
<gene>
    <name evidence="1" type="ORF">GCM10011534_42530</name>
</gene>
<dbReference type="EMBL" id="BMLF01000008">
    <property type="protein sequence ID" value="GGM16063.1"/>
    <property type="molecule type" value="Genomic_DNA"/>
</dbReference>
<dbReference type="Proteomes" id="UP000649829">
    <property type="component" value="Unassembled WGS sequence"/>
</dbReference>
<proteinExistence type="predicted"/>
<reference evidence="1" key="1">
    <citation type="journal article" date="2014" name="Int. J. Syst. Evol. Microbiol.">
        <title>Complete genome sequence of Corynebacterium casei LMG S-19264T (=DSM 44701T), isolated from a smear-ripened cheese.</title>
        <authorList>
            <consortium name="US DOE Joint Genome Institute (JGI-PGF)"/>
            <person name="Walter F."/>
            <person name="Albersmeier A."/>
            <person name="Kalinowski J."/>
            <person name="Ruckert C."/>
        </authorList>
    </citation>
    <scope>NUCLEOTIDE SEQUENCE</scope>
    <source>
        <strain evidence="1">CGMCC 1.6293</strain>
    </source>
</reference>
<reference evidence="1" key="2">
    <citation type="submission" date="2020-09" db="EMBL/GenBank/DDBJ databases">
        <authorList>
            <person name="Sun Q."/>
            <person name="Zhou Y."/>
        </authorList>
    </citation>
    <scope>NUCLEOTIDE SEQUENCE</scope>
    <source>
        <strain evidence="1">CGMCC 1.6293</strain>
    </source>
</reference>
<keyword evidence="2" id="KW-1185">Reference proteome</keyword>
<accession>A0A917TBE2</accession>
<dbReference type="AlphaFoldDB" id="A0A917TBE2"/>
<evidence type="ECO:0000313" key="2">
    <source>
        <dbReference type="Proteomes" id="UP000649829"/>
    </source>
</evidence>
<sequence length="60" mass="6285">MDDFGFEEAIDNLCESIVIAVPDAADGGFDAGVGQTLSAGSMDPVITFRTYMLVCPRSPA</sequence>
<protein>
    <submittedName>
        <fullName evidence="1">Uncharacterized protein</fullName>
    </submittedName>
</protein>